<evidence type="ECO:0000256" key="1">
    <source>
        <dbReference type="SAM" id="MobiDB-lite"/>
    </source>
</evidence>
<feature type="compositionally biased region" description="Low complexity" evidence="1">
    <location>
        <begin position="39"/>
        <end position="50"/>
    </location>
</feature>
<keyword evidence="2" id="KW-0732">Signal</keyword>
<evidence type="ECO:0000313" key="3">
    <source>
        <dbReference type="EMBL" id="WAS99347.1"/>
    </source>
</evidence>
<evidence type="ECO:0000313" key="4">
    <source>
        <dbReference type="Proteomes" id="UP001164459"/>
    </source>
</evidence>
<accession>A0ABY7HJW4</accession>
<sequence length="120" mass="12224">MTDPSPTRPLPWALAVLIAAGCSTVAESGAAPPGPPVEAEPAAEPASQGPAECVADKDCMRTDCCGVGDGCAPAPEGQACADSACPKSVWSVCRCEASRCTGVFWDPTSETPRPKEFAGW</sequence>
<organism evidence="3 4">
    <name type="scientific">Nannocystis punicea</name>
    <dbReference type="NCBI Taxonomy" id="2995304"/>
    <lineage>
        <taxon>Bacteria</taxon>
        <taxon>Pseudomonadati</taxon>
        <taxon>Myxococcota</taxon>
        <taxon>Polyangia</taxon>
        <taxon>Nannocystales</taxon>
        <taxon>Nannocystaceae</taxon>
        <taxon>Nannocystis</taxon>
    </lineage>
</organism>
<feature type="signal peptide" evidence="2">
    <location>
        <begin position="1"/>
        <end position="28"/>
    </location>
</feature>
<evidence type="ECO:0008006" key="5">
    <source>
        <dbReference type="Google" id="ProtNLM"/>
    </source>
</evidence>
<gene>
    <name evidence="3" type="ORF">O0S08_24735</name>
</gene>
<proteinExistence type="predicted"/>
<dbReference type="Proteomes" id="UP001164459">
    <property type="component" value="Chromosome"/>
</dbReference>
<feature type="chain" id="PRO_5045150880" description="Secreted protein" evidence="2">
    <location>
        <begin position="29"/>
        <end position="120"/>
    </location>
</feature>
<reference evidence="3" key="1">
    <citation type="submission" date="2022-11" db="EMBL/GenBank/DDBJ databases">
        <title>Minimal conservation of predation-associated metabolite biosynthetic gene clusters underscores biosynthetic potential of Myxococcota including descriptions for ten novel species: Archangium lansinium sp. nov., Myxococcus landrumus sp. nov., Nannocystis bai.</title>
        <authorList>
            <person name="Ahearne A."/>
            <person name="Stevens C."/>
            <person name="Dowd S."/>
        </authorList>
    </citation>
    <scope>NUCLEOTIDE SEQUENCE</scope>
    <source>
        <strain evidence="3">Fl3</strain>
    </source>
</reference>
<keyword evidence="4" id="KW-1185">Reference proteome</keyword>
<feature type="region of interest" description="Disordered" evidence="1">
    <location>
        <begin position="26"/>
        <end position="50"/>
    </location>
</feature>
<dbReference type="RefSeq" id="WP_269041708.1">
    <property type="nucleotide sequence ID" value="NZ_CP114040.1"/>
</dbReference>
<evidence type="ECO:0000256" key="2">
    <source>
        <dbReference type="SAM" id="SignalP"/>
    </source>
</evidence>
<dbReference type="EMBL" id="CP114040">
    <property type="protein sequence ID" value="WAS99347.1"/>
    <property type="molecule type" value="Genomic_DNA"/>
</dbReference>
<name>A0ABY7HJW4_9BACT</name>
<protein>
    <recommendedName>
        <fullName evidence="5">Secreted protein</fullName>
    </recommendedName>
</protein>